<proteinExistence type="predicted"/>
<protein>
    <submittedName>
        <fullName evidence="1">Uncharacterized protein</fullName>
    </submittedName>
</protein>
<reference evidence="1" key="1">
    <citation type="submission" date="2014-09" db="EMBL/GenBank/DDBJ databases">
        <authorList>
            <person name="Magalhaes I.L.F."/>
            <person name="Oliveira U."/>
            <person name="Santos F.R."/>
            <person name="Vidigal T.H.D.A."/>
            <person name="Brescovit A.D."/>
            <person name="Santos A.J."/>
        </authorList>
    </citation>
    <scope>NUCLEOTIDE SEQUENCE</scope>
    <source>
        <tissue evidence="1">Shoot tissue taken approximately 20 cm above the soil surface</tissue>
    </source>
</reference>
<name>A0A0A9ABX9_ARUDO</name>
<sequence>MNCFEQQCNLQYCIFKDHIICNIGKYERKFY</sequence>
<evidence type="ECO:0000313" key="1">
    <source>
        <dbReference type="EMBL" id="JAD46500.1"/>
    </source>
</evidence>
<dbReference type="EMBL" id="GBRH01251395">
    <property type="protein sequence ID" value="JAD46500.1"/>
    <property type="molecule type" value="Transcribed_RNA"/>
</dbReference>
<dbReference type="AlphaFoldDB" id="A0A0A9ABX9"/>
<organism evidence="1">
    <name type="scientific">Arundo donax</name>
    <name type="common">Giant reed</name>
    <name type="synonym">Donax arundinaceus</name>
    <dbReference type="NCBI Taxonomy" id="35708"/>
    <lineage>
        <taxon>Eukaryota</taxon>
        <taxon>Viridiplantae</taxon>
        <taxon>Streptophyta</taxon>
        <taxon>Embryophyta</taxon>
        <taxon>Tracheophyta</taxon>
        <taxon>Spermatophyta</taxon>
        <taxon>Magnoliopsida</taxon>
        <taxon>Liliopsida</taxon>
        <taxon>Poales</taxon>
        <taxon>Poaceae</taxon>
        <taxon>PACMAD clade</taxon>
        <taxon>Arundinoideae</taxon>
        <taxon>Arundineae</taxon>
        <taxon>Arundo</taxon>
    </lineage>
</organism>
<accession>A0A0A9ABX9</accession>
<reference evidence="1" key="2">
    <citation type="journal article" date="2015" name="Data Brief">
        <title>Shoot transcriptome of the giant reed, Arundo donax.</title>
        <authorList>
            <person name="Barrero R.A."/>
            <person name="Guerrero F.D."/>
            <person name="Moolhuijzen P."/>
            <person name="Goolsby J.A."/>
            <person name="Tidwell J."/>
            <person name="Bellgard S.E."/>
            <person name="Bellgard M.I."/>
        </authorList>
    </citation>
    <scope>NUCLEOTIDE SEQUENCE</scope>
    <source>
        <tissue evidence="1">Shoot tissue taken approximately 20 cm above the soil surface</tissue>
    </source>
</reference>